<protein>
    <submittedName>
        <fullName evidence="2">Cupin</fullName>
    </submittedName>
</protein>
<dbReference type="Gene3D" id="2.60.120.10">
    <property type="entry name" value="Jelly Rolls"/>
    <property type="match status" value="1"/>
</dbReference>
<accession>A0A512NIB6</accession>
<evidence type="ECO:0000256" key="1">
    <source>
        <dbReference type="SAM" id="MobiDB-lite"/>
    </source>
</evidence>
<feature type="compositionally biased region" description="Basic residues" evidence="1">
    <location>
        <begin position="206"/>
        <end position="232"/>
    </location>
</feature>
<gene>
    <name evidence="2" type="ORF">RSO01_58630</name>
</gene>
<reference evidence="2 3" key="1">
    <citation type="submission" date="2019-07" db="EMBL/GenBank/DDBJ databases">
        <title>Whole genome shotgun sequence of Reyranella soli NBRC 108950.</title>
        <authorList>
            <person name="Hosoyama A."/>
            <person name="Uohara A."/>
            <person name="Ohji S."/>
            <person name="Ichikawa N."/>
        </authorList>
    </citation>
    <scope>NUCLEOTIDE SEQUENCE [LARGE SCALE GENOMIC DNA]</scope>
    <source>
        <strain evidence="2 3">NBRC 108950</strain>
    </source>
</reference>
<dbReference type="PANTHER" id="PTHR36448:SF2">
    <property type="entry name" value="CUPIN TYPE-1 DOMAIN-CONTAINING PROTEIN"/>
    <property type="match status" value="1"/>
</dbReference>
<dbReference type="CDD" id="cd02219">
    <property type="entry name" value="cupin_YjlB-like"/>
    <property type="match status" value="1"/>
</dbReference>
<dbReference type="PANTHER" id="PTHR36448">
    <property type="entry name" value="BLR7373 PROTEIN"/>
    <property type="match status" value="1"/>
</dbReference>
<evidence type="ECO:0000313" key="2">
    <source>
        <dbReference type="EMBL" id="GEP58697.1"/>
    </source>
</evidence>
<feature type="region of interest" description="Disordered" evidence="1">
    <location>
        <begin position="194"/>
        <end position="232"/>
    </location>
</feature>
<comment type="caution">
    <text evidence="2">The sequence shown here is derived from an EMBL/GenBank/DDBJ whole genome shotgun (WGS) entry which is preliminary data.</text>
</comment>
<sequence>MRCSGMAVVQELKRIVEKLTGFGRTRARALARLVQPRMPQLFRFRDDGETPNNRLPLVVYRGALKLDEAHDPAAVFEETFACHGWREAWRDGIYDFLHFHSATHEVLGFARGKVTIEFGGRRGRTLTLHAGDVAVLPAGIGHRCVTASADLLVVGAYPAGGRYDEPKPDEIDYAAALASIAKVKLPRRDPVYGAGGPLIEQWRKPAPARRRQATGSRRAKARSARLSRARRA</sequence>
<dbReference type="Proteomes" id="UP000321058">
    <property type="component" value="Unassembled WGS sequence"/>
</dbReference>
<dbReference type="SUPFAM" id="SSF51182">
    <property type="entry name" value="RmlC-like cupins"/>
    <property type="match status" value="1"/>
</dbReference>
<dbReference type="InterPro" id="IPR011051">
    <property type="entry name" value="RmlC_Cupin_sf"/>
</dbReference>
<proteinExistence type="predicted"/>
<name>A0A512NIB6_9HYPH</name>
<keyword evidence="3" id="KW-1185">Reference proteome</keyword>
<evidence type="ECO:0000313" key="3">
    <source>
        <dbReference type="Proteomes" id="UP000321058"/>
    </source>
</evidence>
<dbReference type="EMBL" id="BKAJ01000107">
    <property type="protein sequence ID" value="GEP58697.1"/>
    <property type="molecule type" value="Genomic_DNA"/>
</dbReference>
<dbReference type="AlphaFoldDB" id="A0A512NIB6"/>
<dbReference type="InterPro" id="IPR047121">
    <property type="entry name" value="YjiB-like"/>
</dbReference>
<organism evidence="2 3">
    <name type="scientific">Reyranella soli</name>
    <dbReference type="NCBI Taxonomy" id="1230389"/>
    <lineage>
        <taxon>Bacteria</taxon>
        <taxon>Pseudomonadati</taxon>
        <taxon>Pseudomonadota</taxon>
        <taxon>Alphaproteobacteria</taxon>
        <taxon>Hyphomicrobiales</taxon>
        <taxon>Reyranellaceae</taxon>
        <taxon>Reyranella</taxon>
    </lineage>
</organism>
<dbReference type="InterPro" id="IPR014710">
    <property type="entry name" value="RmlC-like_jellyroll"/>
</dbReference>